<gene>
    <name evidence="1" type="ORF">LTR37_008188</name>
</gene>
<dbReference type="EMBL" id="JAUTXU010000059">
    <property type="protein sequence ID" value="KAK3713938.1"/>
    <property type="molecule type" value="Genomic_DNA"/>
</dbReference>
<keyword evidence="2" id="KW-1185">Reference proteome</keyword>
<evidence type="ECO:0000313" key="1">
    <source>
        <dbReference type="EMBL" id="KAK3713938.1"/>
    </source>
</evidence>
<organism evidence="1 2">
    <name type="scientific">Vermiconidia calcicola</name>
    <dbReference type="NCBI Taxonomy" id="1690605"/>
    <lineage>
        <taxon>Eukaryota</taxon>
        <taxon>Fungi</taxon>
        <taxon>Dikarya</taxon>
        <taxon>Ascomycota</taxon>
        <taxon>Pezizomycotina</taxon>
        <taxon>Dothideomycetes</taxon>
        <taxon>Dothideomycetidae</taxon>
        <taxon>Mycosphaerellales</taxon>
        <taxon>Extremaceae</taxon>
        <taxon>Vermiconidia</taxon>
    </lineage>
</organism>
<accession>A0ACC3NBG8</accession>
<sequence>MSTPYYNPAPPPPPPPPTYGNTWRDDKKAPEPPVYYSVPLGSASQECLKQHQHAQPYTNDPSRNNAPGPGDNQTGGEHNGAPPPEPTPAGKKIGQCLVGLTLLIGTVVLFFWIGSHVMRNSDDSDISSTRFSELRGERKLQS</sequence>
<dbReference type="Proteomes" id="UP001281147">
    <property type="component" value="Unassembled WGS sequence"/>
</dbReference>
<reference evidence="1" key="1">
    <citation type="submission" date="2023-07" db="EMBL/GenBank/DDBJ databases">
        <title>Black Yeasts Isolated from many extreme environments.</title>
        <authorList>
            <person name="Coleine C."/>
            <person name="Stajich J.E."/>
            <person name="Selbmann L."/>
        </authorList>
    </citation>
    <scope>NUCLEOTIDE SEQUENCE</scope>
    <source>
        <strain evidence="1">CCFEE 5714</strain>
    </source>
</reference>
<proteinExistence type="predicted"/>
<name>A0ACC3NBG8_9PEZI</name>
<evidence type="ECO:0000313" key="2">
    <source>
        <dbReference type="Proteomes" id="UP001281147"/>
    </source>
</evidence>
<comment type="caution">
    <text evidence="1">The sequence shown here is derived from an EMBL/GenBank/DDBJ whole genome shotgun (WGS) entry which is preliminary data.</text>
</comment>
<protein>
    <submittedName>
        <fullName evidence="1">Uncharacterized protein</fullName>
    </submittedName>
</protein>